<sequence>MSSLIRLAEYRRQHRVVFFSRRELNQLLSLYSRRVMRGEWRDYAIDHRPGMAMFSVFRSSRERPLFSIAKRVSLTGPASEREAEFLLLNGRHRLGRASLLEDIIEQLESGLRVVG</sequence>
<evidence type="ECO:0008006" key="3">
    <source>
        <dbReference type="Google" id="ProtNLM"/>
    </source>
</evidence>
<dbReference type="AlphaFoldDB" id="A0A5J6N2H3"/>
<name>A0A5J6N2H3_9PROT</name>
<evidence type="ECO:0000313" key="2">
    <source>
        <dbReference type="Proteomes" id="UP000325797"/>
    </source>
</evidence>
<accession>A0A5J6N2H3</accession>
<evidence type="ECO:0000313" key="1">
    <source>
        <dbReference type="EMBL" id="QEX23185.1"/>
    </source>
</evidence>
<dbReference type="Pfam" id="PF10984">
    <property type="entry name" value="DUF2794"/>
    <property type="match status" value="1"/>
</dbReference>
<dbReference type="RefSeq" id="WP_191909045.1">
    <property type="nucleotide sequence ID" value="NZ_CP042582.1"/>
</dbReference>
<dbReference type="Proteomes" id="UP000325797">
    <property type="component" value="Chromosome"/>
</dbReference>
<dbReference type="EMBL" id="CP042582">
    <property type="protein sequence ID" value="QEX23185.1"/>
    <property type="molecule type" value="Genomic_DNA"/>
</dbReference>
<dbReference type="KEGG" id="hadh:FRZ61_31200"/>
<organism evidence="1 2">
    <name type="scientific">Hypericibacter adhaerens</name>
    <dbReference type="NCBI Taxonomy" id="2602016"/>
    <lineage>
        <taxon>Bacteria</taxon>
        <taxon>Pseudomonadati</taxon>
        <taxon>Pseudomonadota</taxon>
        <taxon>Alphaproteobacteria</taxon>
        <taxon>Rhodospirillales</taxon>
        <taxon>Dongiaceae</taxon>
        <taxon>Hypericibacter</taxon>
    </lineage>
</organism>
<reference evidence="1 2" key="1">
    <citation type="submission" date="2019-08" db="EMBL/GenBank/DDBJ databases">
        <title>Hyperibacter terrae gen. nov., sp. nov. and Hyperibacter viscosus sp. nov., two new members in the family Rhodospirillaceae isolated from the rhizosphere of Hypericum perforatum.</title>
        <authorList>
            <person name="Noviana Z."/>
        </authorList>
    </citation>
    <scope>NUCLEOTIDE SEQUENCE [LARGE SCALE GENOMIC DNA]</scope>
    <source>
        <strain evidence="1 2">R5959</strain>
    </source>
</reference>
<gene>
    <name evidence="1" type="ORF">FRZ61_31200</name>
</gene>
<dbReference type="InterPro" id="IPR021252">
    <property type="entry name" value="DUF2794"/>
</dbReference>
<keyword evidence="2" id="KW-1185">Reference proteome</keyword>
<protein>
    <recommendedName>
        <fullName evidence="3">DUF2794 domain-containing protein</fullName>
    </recommendedName>
</protein>
<proteinExistence type="predicted"/>